<keyword evidence="2" id="KW-1185">Reference proteome</keyword>
<dbReference type="HOGENOM" id="CLU_544057_0_0_1"/>
<dbReference type="EMBL" id="KN834772">
    <property type="protein sequence ID" value="KIK61087.1"/>
    <property type="molecule type" value="Genomic_DNA"/>
</dbReference>
<dbReference type="OrthoDB" id="3256662at2759"/>
<accession>A0A0D0CQ31</accession>
<reference evidence="1 2" key="1">
    <citation type="submission" date="2014-04" db="EMBL/GenBank/DDBJ databases">
        <title>Evolutionary Origins and Diversification of the Mycorrhizal Mutualists.</title>
        <authorList>
            <consortium name="DOE Joint Genome Institute"/>
            <consortium name="Mycorrhizal Genomics Consortium"/>
            <person name="Kohler A."/>
            <person name="Kuo A."/>
            <person name="Nagy L.G."/>
            <person name="Floudas D."/>
            <person name="Copeland A."/>
            <person name="Barry K.W."/>
            <person name="Cichocki N."/>
            <person name="Veneault-Fourrey C."/>
            <person name="LaButti K."/>
            <person name="Lindquist E.A."/>
            <person name="Lipzen A."/>
            <person name="Lundell T."/>
            <person name="Morin E."/>
            <person name="Murat C."/>
            <person name="Riley R."/>
            <person name="Ohm R."/>
            <person name="Sun H."/>
            <person name="Tunlid A."/>
            <person name="Henrissat B."/>
            <person name="Grigoriev I.V."/>
            <person name="Hibbett D.S."/>
            <person name="Martin F."/>
        </authorList>
    </citation>
    <scope>NUCLEOTIDE SEQUENCE [LARGE SCALE GENOMIC DNA]</scope>
    <source>
        <strain evidence="1 2">FD-317 M1</strain>
    </source>
</reference>
<dbReference type="Gene3D" id="3.80.10.10">
    <property type="entry name" value="Ribonuclease Inhibitor"/>
    <property type="match status" value="1"/>
</dbReference>
<dbReference type="AlphaFoldDB" id="A0A0D0CQ31"/>
<evidence type="ECO:0000313" key="2">
    <source>
        <dbReference type="Proteomes" id="UP000053593"/>
    </source>
</evidence>
<dbReference type="SUPFAM" id="SSF52047">
    <property type="entry name" value="RNI-like"/>
    <property type="match status" value="1"/>
</dbReference>
<protein>
    <submittedName>
        <fullName evidence="1">Unplaced genomic scaffold GYMLUscaffold_24, whole genome shotgun sequence</fullName>
    </submittedName>
</protein>
<dbReference type="Proteomes" id="UP000053593">
    <property type="component" value="Unassembled WGS sequence"/>
</dbReference>
<evidence type="ECO:0000313" key="1">
    <source>
        <dbReference type="EMBL" id="KIK61087.1"/>
    </source>
</evidence>
<sequence length="511" mass="58774">MSDDSALTSKTVRDLEEWSTPERRRGDQLLDPIPIEIYLKILSEIYYRKDWNSLSLVCRFFASVTIPKILSQIAIRFKYEPSSKTWIESHTEFCHVLREGNDQLAVSLCRYIRECMIYSETPEHATISLFDSYMKDLLIMRNLNTLDLIHLDLSPAVLENISQLPALTSLKFARCKVGENLSNSDIMAAAACLHLQSFTLIELWNPRLTGPECEDFVPLAATSHLKWLRTDSLDFLECLASHHAVPPLYNLNLTQIDDFQHLFEHLSKFSTLVELDLEEVGWPWAPEAQGVIGLSTAEVPFRTEVDFAFPLSKLPCLKRLHCPPHFAYLFAGPHCLEEISLGNWLLRDELYEQDLVNDDDMRLSAGMRLLFDSPNANLRRLIDLPSGLVEGQPGESWHGKMQHWFPQLECLELVFTVVTPKDDGDANEEGRDPDFRDYQEQLEKSFTSFANTWGPLKTVKEMQIEIFDERVNNVSINEQWFKELASRLDLKNIFPNLSRLIFGDIEYPASN</sequence>
<organism evidence="1 2">
    <name type="scientific">Collybiopsis luxurians FD-317 M1</name>
    <dbReference type="NCBI Taxonomy" id="944289"/>
    <lineage>
        <taxon>Eukaryota</taxon>
        <taxon>Fungi</taxon>
        <taxon>Dikarya</taxon>
        <taxon>Basidiomycota</taxon>
        <taxon>Agaricomycotina</taxon>
        <taxon>Agaricomycetes</taxon>
        <taxon>Agaricomycetidae</taxon>
        <taxon>Agaricales</taxon>
        <taxon>Marasmiineae</taxon>
        <taxon>Omphalotaceae</taxon>
        <taxon>Collybiopsis</taxon>
        <taxon>Collybiopsis luxurians</taxon>
    </lineage>
</organism>
<proteinExistence type="predicted"/>
<dbReference type="InterPro" id="IPR032675">
    <property type="entry name" value="LRR_dom_sf"/>
</dbReference>
<gene>
    <name evidence="1" type="ORF">GYMLUDRAFT_43191</name>
</gene>
<name>A0A0D0CQ31_9AGAR</name>